<proteinExistence type="predicted"/>
<organism evidence="2">
    <name type="scientific">viral metagenome</name>
    <dbReference type="NCBI Taxonomy" id="1070528"/>
    <lineage>
        <taxon>unclassified sequences</taxon>
        <taxon>metagenomes</taxon>
        <taxon>organismal metagenomes</taxon>
    </lineage>
</organism>
<feature type="domain" description="SAP" evidence="1">
    <location>
        <begin position="146"/>
        <end position="173"/>
    </location>
</feature>
<evidence type="ECO:0000259" key="1">
    <source>
        <dbReference type="Pfam" id="PF02037"/>
    </source>
</evidence>
<name>A0A6C0J1S8_9ZZZZ</name>
<evidence type="ECO:0000313" key="2">
    <source>
        <dbReference type="EMBL" id="QHT97907.1"/>
    </source>
</evidence>
<dbReference type="InterPro" id="IPR003034">
    <property type="entry name" value="SAP_dom"/>
</dbReference>
<dbReference type="Pfam" id="PF02037">
    <property type="entry name" value="SAP"/>
    <property type="match status" value="1"/>
</dbReference>
<reference evidence="2" key="1">
    <citation type="journal article" date="2020" name="Nature">
        <title>Giant virus diversity and host interactions through global metagenomics.</title>
        <authorList>
            <person name="Schulz F."/>
            <person name="Roux S."/>
            <person name="Paez-Espino D."/>
            <person name="Jungbluth S."/>
            <person name="Walsh D.A."/>
            <person name="Denef V.J."/>
            <person name="McMahon K.D."/>
            <person name="Konstantinidis K.T."/>
            <person name="Eloe-Fadrosh E.A."/>
            <person name="Kyrpides N.C."/>
            <person name="Woyke T."/>
        </authorList>
    </citation>
    <scope>NUCLEOTIDE SEQUENCE</scope>
    <source>
        <strain evidence="2">GVMAG-M-3300025572-1</strain>
    </source>
</reference>
<dbReference type="AlphaFoldDB" id="A0A6C0J1S8"/>
<protein>
    <recommendedName>
        <fullName evidence="1">SAP domain-containing protein</fullName>
    </recommendedName>
</protein>
<dbReference type="EMBL" id="MN740284">
    <property type="protein sequence ID" value="QHT97907.1"/>
    <property type="molecule type" value="Genomic_DNA"/>
</dbReference>
<accession>A0A6C0J1S8</accession>
<sequence>MTSPVAAESGLFQNPFLDPYASLQGGTVANVGSPLTRLQVPPITTLLYKTEEPRGRLGMVSVPETLPRTGLTTQQPMLVRNEAIGIELSLATMATPGQPPPITSGGVAPLPGRIQAIPRNMREAREVLSMITPQRTGSKSRVFGINDLKQIARNLNLPSTGNKDVLASRIRTAVIEYFNLPAQ</sequence>